<organism evidence="2 3">
    <name type="scientific">Winogradskya humida</name>
    <dbReference type="NCBI Taxonomy" id="113566"/>
    <lineage>
        <taxon>Bacteria</taxon>
        <taxon>Bacillati</taxon>
        <taxon>Actinomycetota</taxon>
        <taxon>Actinomycetes</taxon>
        <taxon>Micromonosporales</taxon>
        <taxon>Micromonosporaceae</taxon>
        <taxon>Winogradskya</taxon>
    </lineage>
</organism>
<dbReference type="Proteomes" id="UP000603200">
    <property type="component" value="Unassembled WGS sequence"/>
</dbReference>
<sequence>MRPLTVVMSSCAAALVATTSAFVFEEPGVRYAAEALSLLAMAGCAVLAGAQVPGRVRGALVAFCLLLAAGAAVRFAAHQVSYPSIGPLESRVCPGEQAANYWGRQLRYQQAAEILRFAAFVVGLYCVRTVPRSLRRRSPLERSVTLLVLVLVVLAGLSPLAEDPASSPAVLGVITVAALVWVSAGRIDDRPVAGALLVAGAGWMLPSTVFAVGELAATRDQASFPDLNGAINACVVFVSPESDWSTVLAFLEFGPMAMIFAAPAVFAGAILWLHRGAEAA</sequence>
<dbReference type="EMBL" id="BOMN01000086">
    <property type="protein sequence ID" value="GIE22923.1"/>
    <property type="molecule type" value="Genomic_DNA"/>
</dbReference>
<proteinExistence type="predicted"/>
<feature type="transmembrane region" description="Helical" evidence="1">
    <location>
        <begin position="167"/>
        <end position="184"/>
    </location>
</feature>
<feature type="transmembrane region" description="Helical" evidence="1">
    <location>
        <begin position="31"/>
        <end position="52"/>
    </location>
</feature>
<feature type="transmembrane region" description="Helical" evidence="1">
    <location>
        <begin position="59"/>
        <end position="77"/>
    </location>
</feature>
<reference evidence="2 3" key="1">
    <citation type="submission" date="2021-01" db="EMBL/GenBank/DDBJ databases">
        <title>Whole genome shotgun sequence of Actinoplanes humidus NBRC 14915.</title>
        <authorList>
            <person name="Komaki H."/>
            <person name="Tamura T."/>
        </authorList>
    </citation>
    <scope>NUCLEOTIDE SEQUENCE [LARGE SCALE GENOMIC DNA]</scope>
    <source>
        <strain evidence="2 3">NBRC 14915</strain>
    </source>
</reference>
<keyword evidence="3" id="KW-1185">Reference proteome</keyword>
<feature type="transmembrane region" description="Helical" evidence="1">
    <location>
        <begin position="253"/>
        <end position="273"/>
    </location>
</feature>
<keyword evidence="1" id="KW-1133">Transmembrane helix</keyword>
<evidence type="ECO:0000313" key="3">
    <source>
        <dbReference type="Proteomes" id="UP000603200"/>
    </source>
</evidence>
<accession>A0ABQ3ZWI9</accession>
<keyword evidence="1" id="KW-0812">Transmembrane</keyword>
<keyword evidence="1" id="KW-0472">Membrane</keyword>
<comment type="caution">
    <text evidence="2">The sequence shown here is derived from an EMBL/GenBank/DDBJ whole genome shotgun (WGS) entry which is preliminary data.</text>
</comment>
<feature type="transmembrane region" description="Helical" evidence="1">
    <location>
        <begin position="196"/>
        <end position="217"/>
    </location>
</feature>
<evidence type="ECO:0000313" key="2">
    <source>
        <dbReference type="EMBL" id="GIE22923.1"/>
    </source>
</evidence>
<feature type="transmembrane region" description="Helical" evidence="1">
    <location>
        <begin position="143"/>
        <end position="161"/>
    </location>
</feature>
<protein>
    <submittedName>
        <fullName evidence="2">Uncharacterized protein</fullName>
    </submittedName>
</protein>
<name>A0ABQ3ZWI9_9ACTN</name>
<gene>
    <name evidence="2" type="ORF">Ahu01nite_060250</name>
</gene>
<evidence type="ECO:0000256" key="1">
    <source>
        <dbReference type="SAM" id="Phobius"/>
    </source>
</evidence>